<accession>A0ACC0Q4D5</accession>
<proteinExistence type="predicted"/>
<dbReference type="EMBL" id="CM046388">
    <property type="protein sequence ID" value="KAI8572681.1"/>
    <property type="molecule type" value="Genomic_DNA"/>
</dbReference>
<sequence>MEEFDYFLQATKKDQVSTCAENCGNAKLRRPPVHGRIKINVDGAFEPSSRNGGVGVVFRNASGDILGAMAVPILGRASAEMVEAEGFRIALASPICSSECSYSVEGDAQTVINMLQGKRQITACLEVIISDILSFGSRFNSCSFVFVPRNCNRVANVLAKYVLFQESTITWLRDFPSWVNREASLDVSLMQQ</sequence>
<organism evidence="1 2">
    <name type="scientific">Rhododendron molle</name>
    <name type="common">Chinese azalea</name>
    <name type="synonym">Azalea mollis</name>
    <dbReference type="NCBI Taxonomy" id="49168"/>
    <lineage>
        <taxon>Eukaryota</taxon>
        <taxon>Viridiplantae</taxon>
        <taxon>Streptophyta</taxon>
        <taxon>Embryophyta</taxon>
        <taxon>Tracheophyta</taxon>
        <taxon>Spermatophyta</taxon>
        <taxon>Magnoliopsida</taxon>
        <taxon>eudicotyledons</taxon>
        <taxon>Gunneridae</taxon>
        <taxon>Pentapetalae</taxon>
        <taxon>asterids</taxon>
        <taxon>Ericales</taxon>
        <taxon>Ericaceae</taxon>
        <taxon>Ericoideae</taxon>
        <taxon>Rhodoreae</taxon>
        <taxon>Rhododendron</taxon>
    </lineage>
</organism>
<dbReference type="Proteomes" id="UP001062846">
    <property type="component" value="Chromosome 1"/>
</dbReference>
<keyword evidence="2" id="KW-1185">Reference proteome</keyword>
<gene>
    <name evidence="1" type="ORF">RHMOL_Rhmol01G0218700</name>
</gene>
<comment type="caution">
    <text evidence="1">The sequence shown here is derived from an EMBL/GenBank/DDBJ whole genome shotgun (WGS) entry which is preliminary data.</text>
</comment>
<name>A0ACC0Q4D5_RHOML</name>
<evidence type="ECO:0000313" key="1">
    <source>
        <dbReference type="EMBL" id="KAI8572681.1"/>
    </source>
</evidence>
<protein>
    <submittedName>
        <fullName evidence="1">Uncharacterized protein</fullName>
    </submittedName>
</protein>
<reference evidence="1" key="1">
    <citation type="submission" date="2022-02" db="EMBL/GenBank/DDBJ databases">
        <title>Plant Genome Project.</title>
        <authorList>
            <person name="Zhang R.-G."/>
        </authorList>
    </citation>
    <scope>NUCLEOTIDE SEQUENCE</scope>
    <source>
        <strain evidence="1">AT1</strain>
    </source>
</reference>
<evidence type="ECO:0000313" key="2">
    <source>
        <dbReference type="Proteomes" id="UP001062846"/>
    </source>
</evidence>